<accession>A0A8K1DAE5</accession>
<comment type="caution">
    <text evidence="1">The sequence shown here is derived from an EMBL/GenBank/DDBJ whole genome shotgun (WGS) entry which is preliminary data.</text>
</comment>
<dbReference type="OrthoDB" id="416454at2759"/>
<gene>
    <name evidence="1" type="ORF">HGM15179_019759</name>
</gene>
<protein>
    <recommendedName>
        <fullName evidence="3">Reverse transcriptase domain-containing protein</fullName>
    </recommendedName>
</protein>
<reference evidence="1" key="1">
    <citation type="submission" date="2019-04" db="EMBL/GenBank/DDBJ databases">
        <title>Genome assembly of Zosterops borbonicus 15179.</title>
        <authorList>
            <person name="Leroy T."/>
            <person name="Anselmetti Y."/>
            <person name="Tilak M.-K."/>
            <person name="Nabholz B."/>
        </authorList>
    </citation>
    <scope>NUCLEOTIDE SEQUENCE</scope>
    <source>
        <strain evidence="1">HGM_15179</strain>
        <tissue evidence="1">Muscle</tissue>
    </source>
</reference>
<proteinExistence type="predicted"/>
<dbReference type="Proteomes" id="UP000796761">
    <property type="component" value="Unassembled WGS sequence"/>
</dbReference>
<sequence length="90" mass="10387">MGRNLLCHLDLHKTMGPDVIHLKKGRKEDPESYRPVSLTLVPGKVMEQIILRAIMRQVQDSQGIRPSQHGFRKVRTCLMNLTSFYDKVTQ</sequence>
<evidence type="ECO:0008006" key="3">
    <source>
        <dbReference type="Google" id="ProtNLM"/>
    </source>
</evidence>
<dbReference type="PANTHER" id="PTHR33332">
    <property type="entry name" value="REVERSE TRANSCRIPTASE DOMAIN-CONTAINING PROTEIN"/>
    <property type="match status" value="1"/>
</dbReference>
<dbReference type="EMBL" id="SWJQ01001814">
    <property type="protein sequence ID" value="TRZ07348.1"/>
    <property type="molecule type" value="Genomic_DNA"/>
</dbReference>
<dbReference type="AlphaFoldDB" id="A0A8K1DAE5"/>
<evidence type="ECO:0000313" key="1">
    <source>
        <dbReference type="EMBL" id="TRZ07348.1"/>
    </source>
</evidence>
<keyword evidence="2" id="KW-1185">Reference proteome</keyword>
<evidence type="ECO:0000313" key="2">
    <source>
        <dbReference type="Proteomes" id="UP000796761"/>
    </source>
</evidence>
<name>A0A8K1DAE5_9PASS</name>
<organism evidence="1 2">
    <name type="scientific">Zosterops borbonicus</name>
    <dbReference type="NCBI Taxonomy" id="364589"/>
    <lineage>
        <taxon>Eukaryota</taxon>
        <taxon>Metazoa</taxon>
        <taxon>Chordata</taxon>
        <taxon>Craniata</taxon>
        <taxon>Vertebrata</taxon>
        <taxon>Euteleostomi</taxon>
        <taxon>Archelosauria</taxon>
        <taxon>Archosauria</taxon>
        <taxon>Dinosauria</taxon>
        <taxon>Saurischia</taxon>
        <taxon>Theropoda</taxon>
        <taxon>Coelurosauria</taxon>
        <taxon>Aves</taxon>
        <taxon>Neognathae</taxon>
        <taxon>Neoaves</taxon>
        <taxon>Telluraves</taxon>
        <taxon>Australaves</taxon>
        <taxon>Passeriformes</taxon>
        <taxon>Sylvioidea</taxon>
        <taxon>Zosteropidae</taxon>
        <taxon>Zosterops</taxon>
    </lineage>
</organism>